<dbReference type="Pfam" id="PF25678">
    <property type="entry name" value="DUF7946"/>
    <property type="match status" value="1"/>
</dbReference>
<gene>
    <name evidence="3" type="ORF">V6L76_09290</name>
</gene>
<dbReference type="Pfam" id="PF25679">
    <property type="entry name" value="DUF7947"/>
    <property type="match status" value="1"/>
</dbReference>
<accession>A0ABU7ZMW2</accession>
<dbReference type="InterPro" id="IPR057707">
    <property type="entry name" value="DUF7947"/>
</dbReference>
<dbReference type="EMBL" id="JBAKBE010000004">
    <property type="protein sequence ID" value="MEH0096448.1"/>
    <property type="molecule type" value="Genomic_DNA"/>
</dbReference>
<evidence type="ECO:0000259" key="2">
    <source>
        <dbReference type="Pfam" id="PF25679"/>
    </source>
</evidence>
<evidence type="ECO:0000313" key="3">
    <source>
        <dbReference type="EMBL" id="MEH0096448.1"/>
    </source>
</evidence>
<reference evidence="3 4" key="1">
    <citation type="submission" date="2024-02" db="EMBL/GenBank/DDBJ databases">
        <title>A new putative Pannonibacter species isolated from two cases of bloodstream infections in paediatric patients.</title>
        <authorList>
            <person name="Castellana S."/>
            <person name="De Laurentiis V."/>
            <person name="Grassi M."/>
            <person name="De Leonardis F."/>
            <person name="Mosca A."/>
            <person name="De Carlo C."/>
            <person name="Sparapano E."/>
            <person name="Ronga L."/>
            <person name="Santacroce L."/>
            <person name="Chironna M."/>
            <person name="De Robertis A."/>
            <person name="Bianco A."/>
            <person name="Del Sambro L."/>
            <person name="Capozzi L."/>
            <person name="Parisi A."/>
        </authorList>
    </citation>
    <scope>NUCLEOTIDE SEQUENCE [LARGE SCALE GENOMIC DNA]</scope>
    <source>
        <strain evidence="3 4">Pt2</strain>
    </source>
</reference>
<evidence type="ECO:0000259" key="1">
    <source>
        <dbReference type="Pfam" id="PF25678"/>
    </source>
</evidence>
<feature type="domain" description="DUF7946" evidence="1">
    <location>
        <begin position="6"/>
        <end position="177"/>
    </location>
</feature>
<dbReference type="RefSeq" id="WP_334250933.1">
    <property type="nucleotide sequence ID" value="NZ_JBAKBE010000004.1"/>
</dbReference>
<name>A0ABU7ZMW2_9HYPH</name>
<dbReference type="Proteomes" id="UP001380822">
    <property type="component" value="Unassembled WGS sequence"/>
</dbReference>
<proteinExistence type="predicted"/>
<sequence>MASVDFTLSYSGSSSESHLIDFYDVALALAGFQRSLALTTHLILNDNVITQAPSLTGAKILAIPPTNGSWKFTATVLAGIYALGTAPRDTPIGHLIASAYDYVVSETLGFHVDFDKTLGQKYDEMQLKQDDTIKKLPQARFDSVIEKCEVAIRDMHRPIISSGTAQKAAIFSQIGSHTSKFQHDLDIKTYENIMHIREEERAEIFIGRVSSYNINTYKGRIYLNSEGRPVPFELGETARAFLAVSLIANSLVSNAHDRMLVEGEVLLEAYRRVSKSGKLKSLLVVDVRKVEFGVFS</sequence>
<organism evidence="3 4">
    <name type="scientific">Pannonibacter anstelovis</name>
    <dbReference type="NCBI Taxonomy" id="3121537"/>
    <lineage>
        <taxon>Bacteria</taxon>
        <taxon>Pseudomonadati</taxon>
        <taxon>Pseudomonadota</taxon>
        <taxon>Alphaproteobacteria</taxon>
        <taxon>Hyphomicrobiales</taxon>
        <taxon>Stappiaceae</taxon>
        <taxon>Pannonibacter</taxon>
    </lineage>
</organism>
<keyword evidence="4" id="KW-1185">Reference proteome</keyword>
<dbReference type="InterPro" id="IPR057706">
    <property type="entry name" value="DUF7946"/>
</dbReference>
<comment type="caution">
    <text evidence="3">The sequence shown here is derived from an EMBL/GenBank/DDBJ whole genome shotgun (WGS) entry which is preliminary data.</text>
</comment>
<protein>
    <submittedName>
        <fullName evidence="3">Uncharacterized protein</fullName>
    </submittedName>
</protein>
<evidence type="ECO:0000313" key="4">
    <source>
        <dbReference type="Proteomes" id="UP001380822"/>
    </source>
</evidence>
<feature type="domain" description="DUF7947" evidence="2">
    <location>
        <begin position="204"/>
        <end position="288"/>
    </location>
</feature>